<comment type="caution">
    <text evidence="1">The sequence shown here is derived from an EMBL/GenBank/DDBJ whole genome shotgun (WGS) entry which is preliminary data.</text>
</comment>
<sequence>MGTSSQKALQHLKGQRFCTAMTEVKRDNGTMATEEEEIRKEVELFYTSLYTPAQVDMAAAEELQAIASPSLAICSAEVQADLVQTITLKEFRAKLKEAPKGRPQGLTTYWWRCTGSFKHRWHQR</sequence>
<organism evidence="1 2">
    <name type="scientific">Entomophthora muscae</name>
    <dbReference type="NCBI Taxonomy" id="34485"/>
    <lineage>
        <taxon>Eukaryota</taxon>
        <taxon>Fungi</taxon>
        <taxon>Fungi incertae sedis</taxon>
        <taxon>Zoopagomycota</taxon>
        <taxon>Entomophthoromycotina</taxon>
        <taxon>Entomophthoromycetes</taxon>
        <taxon>Entomophthorales</taxon>
        <taxon>Entomophthoraceae</taxon>
        <taxon>Entomophthora</taxon>
    </lineage>
</organism>
<dbReference type="Proteomes" id="UP001165960">
    <property type="component" value="Unassembled WGS sequence"/>
</dbReference>
<gene>
    <name evidence="1" type="ORF">DSO57_1035811</name>
</gene>
<evidence type="ECO:0000313" key="1">
    <source>
        <dbReference type="EMBL" id="KAJ9083325.1"/>
    </source>
</evidence>
<name>A0ACC2U9C6_9FUNG</name>
<keyword evidence="2" id="KW-1185">Reference proteome</keyword>
<reference evidence="1" key="1">
    <citation type="submission" date="2022-04" db="EMBL/GenBank/DDBJ databases">
        <title>Genome of the entomopathogenic fungus Entomophthora muscae.</title>
        <authorList>
            <person name="Elya C."/>
            <person name="Lovett B.R."/>
            <person name="Lee E."/>
            <person name="Macias A.M."/>
            <person name="Hajek A.E."/>
            <person name="De Bivort B.L."/>
            <person name="Kasson M.T."/>
            <person name="De Fine Licht H.H."/>
            <person name="Stajich J.E."/>
        </authorList>
    </citation>
    <scope>NUCLEOTIDE SEQUENCE</scope>
    <source>
        <strain evidence="1">Berkeley</strain>
    </source>
</reference>
<evidence type="ECO:0000313" key="2">
    <source>
        <dbReference type="Proteomes" id="UP001165960"/>
    </source>
</evidence>
<dbReference type="EMBL" id="QTSX02001036">
    <property type="protein sequence ID" value="KAJ9083325.1"/>
    <property type="molecule type" value="Genomic_DNA"/>
</dbReference>
<proteinExistence type="predicted"/>
<protein>
    <submittedName>
        <fullName evidence="1">Uncharacterized protein</fullName>
    </submittedName>
</protein>
<accession>A0ACC2U9C6</accession>